<keyword evidence="3" id="KW-1185">Reference proteome</keyword>
<protein>
    <submittedName>
        <fullName evidence="2">Uncharacterized protein</fullName>
    </submittedName>
</protein>
<reference evidence="2" key="1">
    <citation type="submission" date="2018-05" db="EMBL/GenBank/DDBJ databases">
        <title>Draft genome of Mucuna pruriens seed.</title>
        <authorList>
            <person name="Nnadi N.E."/>
            <person name="Vos R."/>
            <person name="Hasami M.H."/>
            <person name="Devisetty U.K."/>
            <person name="Aguiy J.C."/>
        </authorList>
    </citation>
    <scope>NUCLEOTIDE SEQUENCE [LARGE SCALE GENOMIC DNA]</scope>
    <source>
        <strain evidence="2">JCA_2017</strain>
    </source>
</reference>
<evidence type="ECO:0000313" key="3">
    <source>
        <dbReference type="Proteomes" id="UP000257109"/>
    </source>
</evidence>
<dbReference type="Proteomes" id="UP000257109">
    <property type="component" value="Unassembled WGS sequence"/>
</dbReference>
<name>A0A371HBE8_MUCPR</name>
<evidence type="ECO:0000256" key="1">
    <source>
        <dbReference type="SAM" id="MobiDB-lite"/>
    </source>
</evidence>
<comment type="caution">
    <text evidence="2">The sequence shown here is derived from an EMBL/GenBank/DDBJ whole genome shotgun (WGS) entry which is preliminary data.</text>
</comment>
<dbReference type="AlphaFoldDB" id="A0A371HBE8"/>
<feature type="non-terminal residue" evidence="2">
    <location>
        <position position="1"/>
    </location>
</feature>
<evidence type="ECO:0000313" key="2">
    <source>
        <dbReference type="EMBL" id="RDY00067.1"/>
    </source>
</evidence>
<dbReference type="OrthoDB" id="851261at2759"/>
<feature type="region of interest" description="Disordered" evidence="1">
    <location>
        <begin position="269"/>
        <end position="292"/>
    </location>
</feature>
<dbReference type="PANTHER" id="PTHR33067:SF15">
    <property type="entry name" value="RNA-DIRECTED DNA POLYMERASE"/>
    <property type="match status" value="1"/>
</dbReference>
<dbReference type="PANTHER" id="PTHR33067">
    <property type="entry name" value="RNA-DIRECTED DNA POLYMERASE-RELATED"/>
    <property type="match status" value="1"/>
</dbReference>
<gene>
    <name evidence="2" type="ORF">CR513_16805</name>
</gene>
<dbReference type="EMBL" id="QJKJ01003078">
    <property type="protein sequence ID" value="RDY00067.1"/>
    <property type="molecule type" value="Genomic_DNA"/>
</dbReference>
<accession>A0A371HBE8</accession>
<sequence length="292" mass="33352">MPQQDKTIPLPFPTRTLSARKPESNEELLRMFRKVEINIPLLDAIKQIPKYAKFLKELCVHKSKKIKGVVEIGGIEHNKHCQRSVETPEFSLSHAPLATVRLSMPYVLVQVNELIFLVDFYVLDLEDETSGKGATLILGRPFLMTARKRLMCMSGHSQWNLFNIFEAMKHPTEDHSLFGIDMIDELVEECFQLDTSRKDISNFVGDTKLFDCLGSIIDEADHDESREVHDLSNSKDDNTSLVDLSQEAELLKLLEHVCKHEDLEFKFSTRRNADSDSNPTRADSIPANRSRP</sequence>
<organism evidence="2 3">
    <name type="scientific">Mucuna pruriens</name>
    <name type="common">Velvet bean</name>
    <name type="synonym">Dolichos pruriens</name>
    <dbReference type="NCBI Taxonomy" id="157652"/>
    <lineage>
        <taxon>Eukaryota</taxon>
        <taxon>Viridiplantae</taxon>
        <taxon>Streptophyta</taxon>
        <taxon>Embryophyta</taxon>
        <taxon>Tracheophyta</taxon>
        <taxon>Spermatophyta</taxon>
        <taxon>Magnoliopsida</taxon>
        <taxon>eudicotyledons</taxon>
        <taxon>Gunneridae</taxon>
        <taxon>Pentapetalae</taxon>
        <taxon>rosids</taxon>
        <taxon>fabids</taxon>
        <taxon>Fabales</taxon>
        <taxon>Fabaceae</taxon>
        <taxon>Papilionoideae</taxon>
        <taxon>50 kb inversion clade</taxon>
        <taxon>NPAAA clade</taxon>
        <taxon>indigoferoid/millettioid clade</taxon>
        <taxon>Phaseoleae</taxon>
        <taxon>Mucuna</taxon>
    </lineage>
</organism>
<proteinExistence type="predicted"/>